<comment type="caution">
    <text evidence="11">The sequence shown here is derived from an EMBL/GenBank/DDBJ whole genome shotgun (WGS) entry which is preliminary data.</text>
</comment>
<dbReference type="GO" id="GO:0046327">
    <property type="term" value="P:glycerol biosynthetic process from pyruvate"/>
    <property type="evidence" value="ECO:0007669"/>
    <property type="project" value="TreeGrafter"/>
</dbReference>
<dbReference type="PANTHER" id="PTHR11561">
    <property type="entry name" value="PHOSPHOENOLPYRUVATE CARBOXYKINASE"/>
    <property type="match status" value="1"/>
</dbReference>
<feature type="binding site" evidence="8">
    <location>
        <position position="88"/>
    </location>
    <ligand>
        <name>substrate</name>
    </ligand>
</feature>
<evidence type="ECO:0000256" key="7">
    <source>
        <dbReference type="ARBA" id="ARBA00023239"/>
    </source>
</evidence>
<comment type="pathway">
    <text evidence="8">Carbohydrate biosynthesis; gluconeogenesis.</text>
</comment>
<dbReference type="GO" id="GO:0016301">
    <property type="term" value="F:kinase activity"/>
    <property type="evidence" value="ECO:0007669"/>
    <property type="project" value="UniProtKB-KW"/>
</dbReference>
<evidence type="ECO:0000313" key="11">
    <source>
        <dbReference type="EMBL" id="OYV03072.1"/>
    </source>
</evidence>
<comment type="subunit">
    <text evidence="8">Monomer.</text>
</comment>
<dbReference type="GO" id="GO:0005829">
    <property type="term" value="C:cytosol"/>
    <property type="evidence" value="ECO:0007669"/>
    <property type="project" value="TreeGrafter"/>
</dbReference>
<dbReference type="SUPFAM" id="SSF68923">
    <property type="entry name" value="PEP carboxykinase N-terminal domain"/>
    <property type="match status" value="1"/>
</dbReference>
<dbReference type="SUPFAM" id="SSF53795">
    <property type="entry name" value="PEP carboxykinase-like"/>
    <property type="match status" value="1"/>
</dbReference>
<dbReference type="AlphaFoldDB" id="A0A257LUG7"/>
<organism evidence="11 12">
    <name type="scientific">candidate division WOR-3 bacterium 4484_18</name>
    <dbReference type="NCBI Taxonomy" id="2020626"/>
    <lineage>
        <taxon>Bacteria</taxon>
        <taxon>Bacteria division WOR-3</taxon>
    </lineage>
</organism>
<dbReference type="HAMAP" id="MF_00452">
    <property type="entry name" value="PEPCK_GTP"/>
    <property type="match status" value="1"/>
</dbReference>
<accession>A0A257LUG7</accession>
<keyword evidence="11" id="KW-0418">Kinase</keyword>
<evidence type="ECO:0000256" key="2">
    <source>
        <dbReference type="ARBA" id="ARBA00022723"/>
    </source>
</evidence>
<reference evidence="12" key="1">
    <citation type="submission" date="2017-07" db="EMBL/GenBank/DDBJ databases">
        <title>Novel pathways for hydrocarbon cycling and metabolic interdependencies in hydrothermal sediment communities.</title>
        <authorList>
            <person name="Dombrowski N."/>
            <person name="Seitz K."/>
            <person name="Teske A."/>
            <person name="Baker B."/>
        </authorList>
    </citation>
    <scope>NUCLEOTIDE SEQUENCE [LARGE SCALE GENOMIC DNA]</scope>
</reference>
<comment type="similarity">
    <text evidence="1 8">Belongs to the phosphoenolpyruvate carboxykinase [GTP] family.</text>
</comment>
<evidence type="ECO:0000259" key="10">
    <source>
        <dbReference type="Pfam" id="PF17297"/>
    </source>
</evidence>
<evidence type="ECO:0000256" key="4">
    <source>
        <dbReference type="ARBA" id="ARBA00022793"/>
    </source>
</evidence>
<dbReference type="Proteomes" id="UP000216312">
    <property type="component" value="Unassembled WGS sequence"/>
</dbReference>
<dbReference type="InterPro" id="IPR035077">
    <property type="entry name" value="PEP_carboxykinase_GTP_C"/>
</dbReference>
<dbReference type="InterPro" id="IPR035078">
    <property type="entry name" value="PEP_carboxykinase_GTP_N"/>
</dbReference>
<protein>
    <recommendedName>
        <fullName evidence="8">Phosphoenolpyruvate carboxykinase [GTP]</fullName>
        <shortName evidence="8">PEP carboxykinase</shortName>
        <shortName evidence="8">PEPCK</shortName>
        <ecNumber evidence="8">4.1.1.32</ecNumber>
    </recommendedName>
    <alternativeName>
        <fullName evidence="8">GTP-dependent phosphoenolpyruvate carboxykinase</fullName>
        <shortName evidence="8">GTP-PEPCK</shortName>
    </alternativeName>
</protein>
<dbReference type="InterPro" id="IPR008210">
    <property type="entry name" value="PEP_carboxykinase_N"/>
</dbReference>
<feature type="binding site" evidence="8">
    <location>
        <position position="292"/>
    </location>
    <ligand>
        <name>Mn(2+)</name>
        <dbReference type="ChEBI" id="CHEBI:29035"/>
    </ligand>
</feature>
<comment type="function">
    <text evidence="8">Catalyzes the conversion of oxaloacetate (OAA) to phosphoenolpyruvate (PEP), the rate-limiting step in the metabolic pathway that produces glucose from lactate and other precursors derived from the citric acid cycle.</text>
</comment>
<keyword evidence="3 8" id="KW-0547">Nucleotide-binding</keyword>
<sequence length="630" mass="72146">MGKDYLDILKERLDEPNYKKLMAINNPYLHEFVAKYIELCNPDSIFVSDDSDEALQYISEAAIKTGEEIPLAIPGHTVHFDGYYDQARDREHTKFLLPKGIDLGPTIKAMDRDEGLREIHEILKDIMKGHELYVCFYCLGPTNSVFSIPCVQLTDSSYVAHSENILYRQGYEEFVKRGPTRKFFKFVHSEGELDERKTSKNIDKRRIYIDLEEDTVYSTNTQYGGNTIGLKKLAMRLAINHASKEGWLTEHMLVMGVHGPKRRVTYFTGAFPSLCGKTSTAMLEGESIVGDDIAYIRNINGEARAVNVEKGVFGIIQGINSKDDPIQWKVLHSPVEIIFSNVLVTEDKRVHWIGKDGEVPARGYNHSGEWWIGKKDAEGREIPCSHPNARFTVELKHFKNVDPRLHDPEGVPVGAIVYGGRDSDTWVPVQEAFDWVHGIVAKGAALESERTAAVLGKEGVREFNPMSNLDFLSIPVGKYIQVNIEFGKKLNKKPKIFGVNYFLRDKETGEFLNDKVDKRVWYKWMELRVHGGVGAIKTPTGYIPKYEDLKRLFKEVLGKDYSKEAYMKQFTIRVRENLAKIDRIKKIYETKVPDAPQIVFEVLEKERKRLEEARNKYGDYITPDKFEEVD</sequence>
<dbReference type="GO" id="GO:0071333">
    <property type="term" value="P:cellular response to glucose stimulus"/>
    <property type="evidence" value="ECO:0007669"/>
    <property type="project" value="TreeGrafter"/>
</dbReference>
<feature type="binding site" evidence="8">
    <location>
        <position position="421"/>
    </location>
    <ligand>
        <name>GTP</name>
        <dbReference type="ChEBI" id="CHEBI:37565"/>
    </ligand>
</feature>
<feature type="domain" description="Phosphoenolpyruvate carboxykinase GTP-utilising N-terminal" evidence="10">
    <location>
        <begin position="31"/>
        <end position="242"/>
    </location>
</feature>
<dbReference type="Pfam" id="PF00821">
    <property type="entry name" value="PEPCK_GTP"/>
    <property type="match status" value="1"/>
</dbReference>
<dbReference type="NCBIfam" id="NF003253">
    <property type="entry name" value="PRK04210.1"/>
    <property type="match status" value="1"/>
</dbReference>
<dbReference type="EMBL" id="NMUJ01000024">
    <property type="protein sequence ID" value="OYV03072.1"/>
    <property type="molecule type" value="Genomic_DNA"/>
</dbReference>
<dbReference type="GO" id="GO:0004613">
    <property type="term" value="F:phosphoenolpyruvate carboxykinase (GTP) activity"/>
    <property type="evidence" value="ECO:0007669"/>
    <property type="project" value="UniProtKB-UniRule"/>
</dbReference>
<keyword evidence="11" id="KW-0808">Transferase</keyword>
<keyword evidence="8" id="KW-0963">Cytoplasm</keyword>
<feature type="binding site" evidence="8">
    <location>
        <position position="232"/>
    </location>
    <ligand>
        <name>Mn(2+)</name>
        <dbReference type="ChEBI" id="CHEBI:29035"/>
    </ligand>
</feature>
<feature type="binding site" evidence="8">
    <location>
        <position position="390"/>
    </location>
    <ligand>
        <name>GTP</name>
        <dbReference type="ChEBI" id="CHEBI:37565"/>
    </ligand>
</feature>
<keyword evidence="5 8" id="KW-0342">GTP-binding</keyword>
<name>A0A257LUG7_UNCW3</name>
<keyword evidence="11" id="KW-0670">Pyruvate</keyword>
<feature type="binding site" evidence="8">
    <location>
        <begin position="388"/>
        <end position="390"/>
    </location>
    <ligand>
        <name>substrate</name>
    </ligand>
</feature>
<evidence type="ECO:0000256" key="8">
    <source>
        <dbReference type="HAMAP-Rule" id="MF_00452"/>
    </source>
</evidence>
<feature type="binding site" evidence="8">
    <location>
        <position position="273"/>
    </location>
    <ligand>
        <name>substrate</name>
    </ligand>
</feature>
<comment type="cofactor">
    <cofactor evidence="8">
        <name>Mn(2+)</name>
        <dbReference type="ChEBI" id="CHEBI:29035"/>
    </cofactor>
    <text evidence="8">Binds 1 Mn(2+) ion per subunit.</text>
</comment>
<dbReference type="PIRSF" id="PIRSF001348">
    <property type="entry name" value="PEP_carboxykinase_GTP"/>
    <property type="match status" value="1"/>
</dbReference>
<dbReference type="UniPathway" id="UPA00138"/>
<dbReference type="Pfam" id="PF17297">
    <property type="entry name" value="PEPCK_N"/>
    <property type="match status" value="1"/>
</dbReference>
<dbReference type="GO" id="GO:0042594">
    <property type="term" value="P:response to starvation"/>
    <property type="evidence" value="ECO:0007669"/>
    <property type="project" value="TreeGrafter"/>
</dbReference>
<dbReference type="GO" id="GO:0033993">
    <property type="term" value="P:response to lipid"/>
    <property type="evidence" value="ECO:0007669"/>
    <property type="project" value="TreeGrafter"/>
</dbReference>
<evidence type="ECO:0000259" key="9">
    <source>
        <dbReference type="Pfam" id="PF00821"/>
    </source>
</evidence>
<dbReference type="GO" id="GO:0005525">
    <property type="term" value="F:GTP binding"/>
    <property type="evidence" value="ECO:0007669"/>
    <property type="project" value="UniProtKB-UniRule"/>
</dbReference>
<dbReference type="GO" id="GO:0006094">
    <property type="term" value="P:gluconeogenesis"/>
    <property type="evidence" value="ECO:0007669"/>
    <property type="project" value="UniProtKB-UniRule"/>
</dbReference>
<feature type="active site" evidence="8">
    <location>
        <position position="275"/>
    </location>
</feature>
<evidence type="ECO:0000256" key="5">
    <source>
        <dbReference type="ARBA" id="ARBA00023134"/>
    </source>
</evidence>
<evidence type="ECO:0000256" key="3">
    <source>
        <dbReference type="ARBA" id="ARBA00022741"/>
    </source>
</evidence>
<feature type="binding site" evidence="8">
    <location>
        <position position="251"/>
    </location>
    <ligand>
        <name>Mn(2+)</name>
        <dbReference type="ChEBI" id="CHEBI:29035"/>
    </ligand>
</feature>
<dbReference type="GO" id="GO:0019543">
    <property type="term" value="P:propionate catabolic process"/>
    <property type="evidence" value="ECO:0007669"/>
    <property type="project" value="TreeGrafter"/>
</dbReference>
<dbReference type="GO" id="GO:0006107">
    <property type="term" value="P:oxaloacetate metabolic process"/>
    <property type="evidence" value="ECO:0007669"/>
    <property type="project" value="TreeGrafter"/>
</dbReference>
<dbReference type="Gene3D" id="2.170.8.10">
    <property type="entry name" value="Phosphoenolpyruvate Carboxykinase, domain 2"/>
    <property type="match status" value="1"/>
</dbReference>
<keyword evidence="6 8" id="KW-0464">Manganese</keyword>
<evidence type="ECO:0000313" key="12">
    <source>
        <dbReference type="Proteomes" id="UP000216312"/>
    </source>
</evidence>
<keyword evidence="4 8" id="KW-0210">Decarboxylase</keyword>
<evidence type="ECO:0000256" key="1">
    <source>
        <dbReference type="ARBA" id="ARBA00005796"/>
    </source>
</evidence>
<dbReference type="EC" id="4.1.1.32" evidence="8"/>
<proteinExistence type="inferred from homology"/>
<comment type="catalytic activity">
    <reaction evidence="8">
        <text>oxaloacetate + GTP = phosphoenolpyruvate + GDP + CO2</text>
        <dbReference type="Rhea" id="RHEA:10388"/>
        <dbReference type="ChEBI" id="CHEBI:16452"/>
        <dbReference type="ChEBI" id="CHEBI:16526"/>
        <dbReference type="ChEBI" id="CHEBI:37565"/>
        <dbReference type="ChEBI" id="CHEBI:58189"/>
        <dbReference type="ChEBI" id="CHEBI:58702"/>
        <dbReference type="EC" id="4.1.1.32"/>
    </reaction>
</comment>
<dbReference type="GO" id="GO:0030145">
    <property type="term" value="F:manganese ion binding"/>
    <property type="evidence" value="ECO:0007669"/>
    <property type="project" value="UniProtKB-UniRule"/>
</dbReference>
<comment type="subcellular location">
    <subcellularLocation>
        <location evidence="8">Cytoplasm</location>
    </subcellularLocation>
</comment>
<feature type="binding site" evidence="8">
    <location>
        <begin position="223"/>
        <end position="225"/>
    </location>
    <ligand>
        <name>substrate</name>
    </ligand>
</feature>
<feature type="domain" description="Phosphoenolpyruvate carboxykinase C-terminal P-loop" evidence="9">
    <location>
        <begin position="247"/>
        <end position="609"/>
    </location>
</feature>
<evidence type="ECO:0000256" key="6">
    <source>
        <dbReference type="ARBA" id="ARBA00023211"/>
    </source>
</evidence>
<dbReference type="InterPro" id="IPR008209">
    <property type="entry name" value="PEP_carboxykinase_GTP"/>
</dbReference>
<keyword evidence="7 8" id="KW-0456">Lyase</keyword>
<dbReference type="Gene3D" id="3.40.449.10">
    <property type="entry name" value="Phosphoenolpyruvate Carboxykinase, domain 1"/>
    <property type="match status" value="1"/>
</dbReference>
<dbReference type="InterPro" id="IPR013035">
    <property type="entry name" value="PEP_carboxykinase_C"/>
</dbReference>
<dbReference type="PANTHER" id="PTHR11561:SF0">
    <property type="entry name" value="PHOSPHOENOLPYRUVATE CARBOXYKINASE [GTP]-RELATED"/>
    <property type="match status" value="1"/>
</dbReference>
<dbReference type="Gene3D" id="3.90.228.20">
    <property type="match status" value="1"/>
</dbReference>
<keyword evidence="8" id="KW-0312">Gluconeogenesis</keyword>
<comment type="caution">
    <text evidence="8">Lacks conserved residue(s) required for the propagation of feature annotation.</text>
</comment>
<keyword evidence="2 8" id="KW-0479">Metal-binding</keyword>
<gene>
    <name evidence="8" type="primary">pckG</name>
    <name evidence="11" type="ORF">CGW93_02560</name>
</gene>